<proteinExistence type="predicted"/>
<evidence type="ECO:0000313" key="3">
    <source>
        <dbReference type="Proteomes" id="UP000800092"/>
    </source>
</evidence>
<accession>A0A6A6HMP2</accession>
<feature type="region of interest" description="Disordered" evidence="1">
    <location>
        <begin position="1"/>
        <end position="26"/>
    </location>
</feature>
<name>A0A6A6HMP2_VIRVR</name>
<gene>
    <name evidence="2" type="ORF">EV356DRAFT_502075</name>
</gene>
<sequence>MSRSDGNAPKMSCSISGCPTSGPPDGRLLHQQTAQIGACDWCDSSGGLAAHPAFSQRWLFLQAPKMPHAGQKTANYSLDHTVLVLPAGART</sequence>
<evidence type="ECO:0000256" key="1">
    <source>
        <dbReference type="SAM" id="MobiDB-lite"/>
    </source>
</evidence>
<protein>
    <submittedName>
        <fullName evidence="2">Uncharacterized protein</fullName>
    </submittedName>
</protein>
<dbReference type="Proteomes" id="UP000800092">
    <property type="component" value="Unassembled WGS sequence"/>
</dbReference>
<keyword evidence="3" id="KW-1185">Reference proteome</keyword>
<reference evidence="2" key="1">
    <citation type="journal article" date="2020" name="Stud. Mycol.">
        <title>101 Dothideomycetes genomes: a test case for predicting lifestyles and emergence of pathogens.</title>
        <authorList>
            <person name="Haridas S."/>
            <person name="Albert R."/>
            <person name="Binder M."/>
            <person name="Bloem J."/>
            <person name="Labutti K."/>
            <person name="Salamov A."/>
            <person name="Andreopoulos B."/>
            <person name="Baker S."/>
            <person name="Barry K."/>
            <person name="Bills G."/>
            <person name="Bluhm B."/>
            <person name="Cannon C."/>
            <person name="Castanera R."/>
            <person name="Culley D."/>
            <person name="Daum C."/>
            <person name="Ezra D."/>
            <person name="Gonzalez J."/>
            <person name="Henrissat B."/>
            <person name="Kuo A."/>
            <person name="Liang C."/>
            <person name="Lipzen A."/>
            <person name="Lutzoni F."/>
            <person name="Magnuson J."/>
            <person name="Mondo S."/>
            <person name="Nolan M."/>
            <person name="Ohm R."/>
            <person name="Pangilinan J."/>
            <person name="Park H.-J."/>
            <person name="Ramirez L."/>
            <person name="Alfaro M."/>
            <person name="Sun H."/>
            <person name="Tritt A."/>
            <person name="Yoshinaga Y."/>
            <person name="Zwiers L.-H."/>
            <person name="Turgeon B."/>
            <person name="Goodwin S."/>
            <person name="Spatafora J."/>
            <person name="Crous P."/>
            <person name="Grigoriev I."/>
        </authorList>
    </citation>
    <scope>NUCLEOTIDE SEQUENCE</scope>
    <source>
        <strain evidence="2">Tuck. ex Michener</strain>
    </source>
</reference>
<dbReference type="AlphaFoldDB" id="A0A6A6HMP2"/>
<evidence type="ECO:0000313" key="2">
    <source>
        <dbReference type="EMBL" id="KAF2239119.1"/>
    </source>
</evidence>
<organism evidence="2 3">
    <name type="scientific">Viridothelium virens</name>
    <name type="common">Speckled blister lichen</name>
    <name type="synonym">Trypethelium virens</name>
    <dbReference type="NCBI Taxonomy" id="1048519"/>
    <lineage>
        <taxon>Eukaryota</taxon>
        <taxon>Fungi</taxon>
        <taxon>Dikarya</taxon>
        <taxon>Ascomycota</taxon>
        <taxon>Pezizomycotina</taxon>
        <taxon>Dothideomycetes</taxon>
        <taxon>Dothideomycetes incertae sedis</taxon>
        <taxon>Trypetheliales</taxon>
        <taxon>Trypetheliaceae</taxon>
        <taxon>Viridothelium</taxon>
    </lineage>
</organism>
<dbReference type="EMBL" id="ML991773">
    <property type="protein sequence ID" value="KAF2239119.1"/>
    <property type="molecule type" value="Genomic_DNA"/>
</dbReference>